<organism evidence="2 3">
    <name type="scientific">Paenibacillus faecis</name>
    <dbReference type="NCBI Taxonomy" id="862114"/>
    <lineage>
        <taxon>Bacteria</taxon>
        <taxon>Bacillati</taxon>
        <taxon>Bacillota</taxon>
        <taxon>Bacilli</taxon>
        <taxon>Bacillales</taxon>
        <taxon>Paenibacillaceae</taxon>
        <taxon>Paenibacillus</taxon>
    </lineage>
</organism>
<feature type="domain" description="ABM" evidence="1">
    <location>
        <begin position="4"/>
        <end position="95"/>
    </location>
</feature>
<evidence type="ECO:0000313" key="2">
    <source>
        <dbReference type="EMBL" id="TYA13462.1"/>
    </source>
</evidence>
<dbReference type="Pfam" id="PF03992">
    <property type="entry name" value="ABM"/>
    <property type="match status" value="1"/>
</dbReference>
<dbReference type="Gene3D" id="3.30.70.100">
    <property type="match status" value="1"/>
</dbReference>
<keyword evidence="3" id="KW-1185">Reference proteome</keyword>
<name>A0A5D0CUA4_9BACL</name>
<evidence type="ECO:0000259" key="1">
    <source>
        <dbReference type="PROSITE" id="PS51725"/>
    </source>
</evidence>
<dbReference type="EMBL" id="VSDO01000002">
    <property type="protein sequence ID" value="TYA13462.1"/>
    <property type="molecule type" value="Genomic_DNA"/>
</dbReference>
<dbReference type="InterPro" id="IPR011008">
    <property type="entry name" value="Dimeric_a/b-barrel"/>
</dbReference>
<evidence type="ECO:0000313" key="3">
    <source>
        <dbReference type="Proteomes" id="UP000325218"/>
    </source>
</evidence>
<keyword evidence="2" id="KW-0503">Monooxygenase</keyword>
<proteinExistence type="predicted"/>
<dbReference type="OrthoDB" id="165368at2"/>
<dbReference type="AlphaFoldDB" id="A0A5D0CUA4"/>
<dbReference type="PROSITE" id="PS51725">
    <property type="entry name" value="ABM"/>
    <property type="match status" value="1"/>
</dbReference>
<reference evidence="2 3" key="1">
    <citation type="submission" date="2019-08" db="EMBL/GenBank/DDBJ databases">
        <title>Genome sequencing of Paenibacillus faecis DSM 23593(T).</title>
        <authorList>
            <person name="Kook J.-K."/>
            <person name="Park S.-N."/>
            <person name="Lim Y.K."/>
        </authorList>
    </citation>
    <scope>NUCLEOTIDE SEQUENCE [LARGE SCALE GENOMIC DNA]</scope>
    <source>
        <strain evidence="2 3">DSM 23593</strain>
    </source>
</reference>
<dbReference type="RefSeq" id="WP_148452161.1">
    <property type="nucleotide sequence ID" value="NZ_VSDO01000002.1"/>
</dbReference>
<dbReference type="GO" id="GO:0004497">
    <property type="term" value="F:monooxygenase activity"/>
    <property type="evidence" value="ECO:0007669"/>
    <property type="project" value="UniProtKB-KW"/>
</dbReference>
<comment type="caution">
    <text evidence="2">The sequence shown here is derived from an EMBL/GenBank/DDBJ whole genome shotgun (WGS) entry which is preliminary data.</text>
</comment>
<sequence>MNKFGMTAKLVAHEGRRDALLGILLEAAQAMKTVDGCELYAINVDDGDPDSIWIMEIWRDADAHAASLNLEATQAVISKGRPFIAKMEGTRLRVVGGLGV</sequence>
<keyword evidence="2" id="KW-0560">Oxidoreductase</keyword>
<dbReference type="Proteomes" id="UP000325218">
    <property type="component" value="Unassembled WGS sequence"/>
</dbReference>
<gene>
    <name evidence="2" type="ORF">FRY98_12465</name>
</gene>
<dbReference type="SUPFAM" id="SSF54909">
    <property type="entry name" value="Dimeric alpha+beta barrel"/>
    <property type="match status" value="1"/>
</dbReference>
<accession>A0A5D0CUA4</accession>
<dbReference type="InterPro" id="IPR007138">
    <property type="entry name" value="ABM_dom"/>
</dbReference>
<protein>
    <submittedName>
        <fullName evidence="2">Antibiotic biosynthesis monooxygenase</fullName>
    </submittedName>
</protein>